<dbReference type="GO" id="GO:0005634">
    <property type="term" value="C:nucleus"/>
    <property type="evidence" value="ECO:0007669"/>
    <property type="project" value="UniProtKB-SubCell"/>
</dbReference>
<dbReference type="InterPro" id="IPR052035">
    <property type="entry name" value="ZnF_BED_domain_contain"/>
</dbReference>
<keyword evidence="4" id="KW-0862">Zinc</keyword>
<dbReference type="InterPro" id="IPR012337">
    <property type="entry name" value="RNaseH-like_sf"/>
</dbReference>
<dbReference type="OMA" id="APQFDCG"/>
<dbReference type="Pfam" id="PF05699">
    <property type="entry name" value="Dimer_Tnp_hAT"/>
    <property type="match status" value="1"/>
</dbReference>
<dbReference type="KEGG" id="adl:AURDEDRAFT_174551"/>
<evidence type="ECO:0000256" key="1">
    <source>
        <dbReference type="ARBA" id="ARBA00004123"/>
    </source>
</evidence>
<comment type="subcellular location">
    <subcellularLocation>
        <location evidence="1">Nucleus</location>
    </subcellularLocation>
</comment>
<dbReference type="PANTHER" id="PTHR46481:SF10">
    <property type="entry name" value="ZINC FINGER BED DOMAIN-CONTAINING PROTEIN 39"/>
    <property type="match status" value="1"/>
</dbReference>
<dbReference type="GO" id="GO:0008270">
    <property type="term" value="F:zinc ion binding"/>
    <property type="evidence" value="ECO:0007669"/>
    <property type="project" value="UniProtKB-KW"/>
</dbReference>
<proteinExistence type="predicted"/>
<evidence type="ECO:0000313" key="8">
    <source>
        <dbReference type="Proteomes" id="UP000006514"/>
    </source>
</evidence>
<reference evidence="8" key="1">
    <citation type="journal article" date="2012" name="Science">
        <title>The Paleozoic origin of enzymatic lignin decomposition reconstructed from 31 fungal genomes.</title>
        <authorList>
            <person name="Floudas D."/>
            <person name="Binder M."/>
            <person name="Riley R."/>
            <person name="Barry K."/>
            <person name="Blanchette R.A."/>
            <person name="Henrissat B."/>
            <person name="Martinez A.T."/>
            <person name="Otillar R."/>
            <person name="Spatafora J.W."/>
            <person name="Yadav J.S."/>
            <person name="Aerts A."/>
            <person name="Benoit I."/>
            <person name="Boyd A."/>
            <person name="Carlson A."/>
            <person name="Copeland A."/>
            <person name="Coutinho P.M."/>
            <person name="de Vries R.P."/>
            <person name="Ferreira P."/>
            <person name="Findley K."/>
            <person name="Foster B."/>
            <person name="Gaskell J."/>
            <person name="Glotzer D."/>
            <person name="Gorecki P."/>
            <person name="Heitman J."/>
            <person name="Hesse C."/>
            <person name="Hori C."/>
            <person name="Igarashi K."/>
            <person name="Jurgens J.A."/>
            <person name="Kallen N."/>
            <person name="Kersten P."/>
            <person name="Kohler A."/>
            <person name="Kuees U."/>
            <person name="Kumar T.K.A."/>
            <person name="Kuo A."/>
            <person name="LaButti K."/>
            <person name="Larrondo L.F."/>
            <person name="Lindquist E."/>
            <person name="Ling A."/>
            <person name="Lombard V."/>
            <person name="Lucas S."/>
            <person name="Lundell T."/>
            <person name="Martin R."/>
            <person name="McLaughlin D.J."/>
            <person name="Morgenstern I."/>
            <person name="Morin E."/>
            <person name="Murat C."/>
            <person name="Nagy L.G."/>
            <person name="Nolan M."/>
            <person name="Ohm R.A."/>
            <person name="Patyshakuliyeva A."/>
            <person name="Rokas A."/>
            <person name="Ruiz-Duenas F.J."/>
            <person name="Sabat G."/>
            <person name="Salamov A."/>
            <person name="Samejima M."/>
            <person name="Schmutz J."/>
            <person name="Slot J.C."/>
            <person name="St John F."/>
            <person name="Stenlid J."/>
            <person name="Sun H."/>
            <person name="Sun S."/>
            <person name="Syed K."/>
            <person name="Tsang A."/>
            <person name="Wiebenga A."/>
            <person name="Young D."/>
            <person name="Pisabarro A."/>
            <person name="Eastwood D.C."/>
            <person name="Martin F."/>
            <person name="Cullen D."/>
            <person name="Grigoriev I.V."/>
            <person name="Hibbett D.S."/>
        </authorList>
    </citation>
    <scope>NUCLEOTIDE SEQUENCE [LARGE SCALE GENOMIC DNA]</scope>
    <source>
        <strain evidence="8">TFB10046</strain>
    </source>
</reference>
<dbReference type="InParanoid" id="J0WUA8"/>
<evidence type="ECO:0000256" key="5">
    <source>
        <dbReference type="ARBA" id="ARBA00023242"/>
    </source>
</evidence>
<dbReference type="AlphaFoldDB" id="J0WUA8"/>
<evidence type="ECO:0000256" key="4">
    <source>
        <dbReference type="ARBA" id="ARBA00022833"/>
    </source>
</evidence>
<gene>
    <name evidence="7" type="ORF">AURDEDRAFT_174551</name>
</gene>
<dbReference type="Proteomes" id="UP000006514">
    <property type="component" value="Unassembled WGS sequence"/>
</dbReference>
<dbReference type="GO" id="GO:0046983">
    <property type="term" value="F:protein dimerization activity"/>
    <property type="evidence" value="ECO:0007669"/>
    <property type="project" value="InterPro"/>
</dbReference>
<name>J0WUA8_AURST</name>
<evidence type="ECO:0000256" key="3">
    <source>
        <dbReference type="ARBA" id="ARBA00022771"/>
    </source>
</evidence>
<dbReference type="OrthoDB" id="3268424at2759"/>
<evidence type="ECO:0000259" key="6">
    <source>
        <dbReference type="Pfam" id="PF05699"/>
    </source>
</evidence>
<feature type="domain" description="HAT C-terminal dimerisation" evidence="6">
    <location>
        <begin position="100"/>
        <end position="171"/>
    </location>
</feature>
<evidence type="ECO:0000313" key="7">
    <source>
        <dbReference type="EMBL" id="EJD36354.1"/>
    </source>
</evidence>
<organism evidence="7 8">
    <name type="scientific">Auricularia subglabra (strain TFB-10046 / SS5)</name>
    <name type="common">White-rot fungus</name>
    <name type="synonym">Auricularia delicata (strain TFB10046)</name>
    <dbReference type="NCBI Taxonomy" id="717982"/>
    <lineage>
        <taxon>Eukaryota</taxon>
        <taxon>Fungi</taxon>
        <taxon>Dikarya</taxon>
        <taxon>Basidiomycota</taxon>
        <taxon>Agaricomycotina</taxon>
        <taxon>Agaricomycetes</taxon>
        <taxon>Auriculariales</taxon>
        <taxon>Auriculariaceae</taxon>
        <taxon>Auricularia</taxon>
    </lineage>
</organism>
<accession>J0WUA8</accession>
<dbReference type="SUPFAM" id="SSF53098">
    <property type="entry name" value="Ribonuclease H-like"/>
    <property type="match status" value="1"/>
</dbReference>
<dbReference type="InterPro" id="IPR008906">
    <property type="entry name" value="HATC_C_dom"/>
</dbReference>
<protein>
    <recommendedName>
        <fullName evidence="6">HAT C-terminal dimerisation domain-containing protein</fullName>
    </recommendedName>
</protein>
<dbReference type="eggNOG" id="ENOG502T1K5">
    <property type="taxonomic scope" value="Eukaryota"/>
</dbReference>
<keyword evidence="5" id="KW-0539">Nucleus</keyword>
<keyword evidence="2" id="KW-0479">Metal-binding</keyword>
<dbReference type="PANTHER" id="PTHR46481">
    <property type="entry name" value="ZINC FINGER BED DOMAIN-CONTAINING PROTEIN 4"/>
    <property type="match status" value="1"/>
</dbReference>
<keyword evidence="3" id="KW-0863">Zinc-finger</keyword>
<dbReference type="EMBL" id="JH687863">
    <property type="protein sequence ID" value="EJD36354.1"/>
    <property type="molecule type" value="Genomic_DNA"/>
</dbReference>
<evidence type="ECO:0000256" key="2">
    <source>
        <dbReference type="ARBA" id="ARBA00022723"/>
    </source>
</evidence>
<sequence length="225" mass="25279">MYHHNQQHTHADDTEIYRIAMILCPHRKMTWFSQNEWPDEWISAARQTIYTRWSETYKPLYEGVRAAATTSTAAEQPKHSKWRCSINDLAVKSALEEDTLDAYLEAPVVPVEVIDAAGGLLAYWESQRAKRPRLAQMALDFLTAPASSVDAERAFSGGRLQVNHMQHNISSQAFRAKMVLGSWYRAPWMPTVADCAAYLGGKKGAQVAAADKQAAQNAREVIEID</sequence>
<keyword evidence="8" id="KW-1185">Reference proteome</keyword>